<evidence type="ECO:0000313" key="3">
    <source>
        <dbReference type="Proteomes" id="UP000619118"/>
    </source>
</evidence>
<accession>A0ABQ2R460</accession>
<evidence type="ECO:0000256" key="1">
    <source>
        <dbReference type="SAM" id="Phobius"/>
    </source>
</evidence>
<keyword evidence="1" id="KW-0812">Transmembrane</keyword>
<dbReference type="EMBL" id="BMQX01000006">
    <property type="protein sequence ID" value="GGQ12756.1"/>
    <property type="molecule type" value="Genomic_DNA"/>
</dbReference>
<protein>
    <submittedName>
        <fullName evidence="2">Uncharacterized protein</fullName>
    </submittedName>
</protein>
<sequence>MSPNHSTVLRRAFPVSGKNFIALRIINIVIAGFFMFTVMINCRDKNHTSVLIFDHNHINAFKITAILAV</sequence>
<reference evidence="3" key="1">
    <citation type="journal article" date="2019" name="Int. J. Syst. Evol. Microbiol.">
        <title>The Global Catalogue of Microorganisms (GCM) 10K type strain sequencing project: providing services to taxonomists for standard genome sequencing and annotation.</title>
        <authorList>
            <consortium name="The Broad Institute Genomics Platform"/>
            <consortium name="The Broad Institute Genome Sequencing Center for Infectious Disease"/>
            <person name="Wu L."/>
            <person name="Ma J."/>
        </authorList>
    </citation>
    <scope>NUCLEOTIDE SEQUENCE [LARGE SCALE GENOMIC DNA]</scope>
    <source>
        <strain evidence="3">JCM 32306</strain>
    </source>
</reference>
<organism evidence="2 3">
    <name type="scientific">Shewanella litoralis</name>
    <dbReference type="NCBI Taxonomy" id="2282700"/>
    <lineage>
        <taxon>Bacteria</taxon>
        <taxon>Pseudomonadati</taxon>
        <taxon>Pseudomonadota</taxon>
        <taxon>Gammaproteobacteria</taxon>
        <taxon>Alteromonadales</taxon>
        <taxon>Shewanellaceae</taxon>
        <taxon>Shewanella</taxon>
    </lineage>
</organism>
<comment type="caution">
    <text evidence="2">The sequence shown here is derived from an EMBL/GenBank/DDBJ whole genome shotgun (WGS) entry which is preliminary data.</text>
</comment>
<proteinExistence type="predicted"/>
<feature type="transmembrane region" description="Helical" evidence="1">
    <location>
        <begin position="20"/>
        <end position="40"/>
    </location>
</feature>
<keyword evidence="1" id="KW-1133">Transmembrane helix</keyword>
<gene>
    <name evidence="2" type="ORF">GCM10009411_11660</name>
</gene>
<keyword evidence="3" id="KW-1185">Reference proteome</keyword>
<evidence type="ECO:0000313" key="2">
    <source>
        <dbReference type="EMBL" id="GGQ12756.1"/>
    </source>
</evidence>
<name>A0ABQ2R460_9GAMM</name>
<keyword evidence="1" id="KW-0472">Membrane</keyword>
<dbReference type="Proteomes" id="UP000619118">
    <property type="component" value="Unassembled WGS sequence"/>
</dbReference>